<evidence type="ECO:0000313" key="3">
    <source>
        <dbReference type="EMBL" id="MFB9445645.1"/>
    </source>
</evidence>
<dbReference type="RefSeq" id="WP_223093270.1">
    <property type="nucleotide sequence ID" value="NZ_CP061913.1"/>
</dbReference>
<evidence type="ECO:0000259" key="2">
    <source>
        <dbReference type="Pfam" id="PF01636"/>
    </source>
</evidence>
<dbReference type="EMBL" id="JBHMCA010000043">
    <property type="protein sequence ID" value="MFB9445645.1"/>
    <property type="molecule type" value="Genomic_DNA"/>
</dbReference>
<organism evidence="3 4">
    <name type="scientific">Dactylosporangium vinaceum</name>
    <dbReference type="NCBI Taxonomy" id="53362"/>
    <lineage>
        <taxon>Bacteria</taxon>
        <taxon>Bacillati</taxon>
        <taxon>Actinomycetota</taxon>
        <taxon>Actinomycetes</taxon>
        <taxon>Micromonosporales</taxon>
        <taxon>Micromonosporaceae</taxon>
        <taxon>Dactylosporangium</taxon>
    </lineage>
</organism>
<proteinExistence type="predicted"/>
<feature type="compositionally biased region" description="Low complexity" evidence="1">
    <location>
        <begin position="268"/>
        <end position="288"/>
    </location>
</feature>
<accession>A0ABV5M9V3</accession>
<dbReference type="SUPFAM" id="SSF56112">
    <property type="entry name" value="Protein kinase-like (PK-like)"/>
    <property type="match status" value="1"/>
</dbReference>
<sequence length="321" mass="33641">MPWGRPAGLRELLEWAGHHVTVTGPPVQHKTWNLAALFRLPTTDGPVWLKAIPPFAAAEPAALAAYATADPALVPSVIAAARGRILLSDIPGRDGWSATDTDVTAAVTRLVEAQARLTTPLTGGPDRRPAVHPAVGPPRRLRPAHTLVRGDFHPGNWRVTAARPVLFDFADAHLGHPALDGCRAAGFLPPARRPAAAAAWIAAWTRACPASRPAAALRIAEPLSHLSYALRYQEFLDNIEPTERRYHHGARPPLSATPWPPPGPTPPGRSAATRPARSASGPALVRAGAAGGGQGGCRSSGPGCGVTRPAGRLRRPGRGPG</sequence>
<dbReference type="InterPro" id="IPR011009">
    <property type="entry name" value="Kinase-like_dom_sf"/>
</dbReference>
<name>A0ABV5M9V3_9ACTN</name>
<evidence type="ECO:0000256" key="1">
    <source>
        <dbReference type="SAM" id="MobiDB-lite"/>
    </source>
</evidence>
<dbReference type="Pfam" id="PF01636">
    <property type="entry name" value="APH"/>
    <property type="match status" value="1"/>
</dbReference>
<feature type="compositionally biased region" description="Gly residues" evidence="1">
    <location>
        <begin position="289"/>
        <end position="304"/>
    </location>
</feature>
<comment type="caution">
    <text evidence="3">The sequence shown here is derived from an EMBL/GenBank/DDBJ whole genome shotgun (WGS) entry which is preliminary data.</text>
</comment>
<keyword evidence="4" id="KW-1185">Reference proteome</keyword>
<feature type="compositionally biased region" description="Basic residues" evidence="1">
    <location>
        <begin position="311"/>
        <end position="321"/>
    </location>
</feature>
<evidence type="ECO:0000313" key="4">
    <source>
        <dbReference type="Proteomes" id="UP001589608"/>
    </source>
</evidence>
<dbReference type="InterPro" id="IPR002575">
    <property type="entry name" value="Aminoglycoside_PTrfase"/>
</dbReference>
<feature type="domain" description="Aminoglycoside phosphotransferase" evidence="2">
    <location>
        <begin position="142"/>
        <end position="209"/>
    </location>
</feature>
<feature type="region of interest" description="Disordered" evidence="1">
    <location>
        <begin position="119"/>
        <end position="140"/>
    </location>
</feature>
<dbReference type="Gene3D" id="3.90.1200.10">
    <property type="match status" value="1"/>
</dbReference>
<feature type="compositionally biased region" description="Pro residues" evidence="1">
    <location>
        <begin position="258"/>
        <end position="267"/>
    </location>
</feature>
<feature type="region of interest" description="Disordered" evidence="1">
    <location>
        <begin position="246"/>
        <end position="321"/>
    </location>
</feature>
<gene>
    <name evidence="3" type="ORF">ACFFTR_21410</name>
</gene>
<reference evidence="3 4" key="1">
    <citation type="submission" date="2024-09" db="EMBL/GenBank/DDBJ databases">
        <authorList>
            <person name="Sun Q."/>
            <person name="Mori K."/>
        </authorList>
    </citation>
    <scope>NUCLEOTIDE SEQUENCE [LARGE SCALE GENOMIC DNA]</scope>
    <source>
        <strain evidence="3 4">JCM 3307</strain>
    </source>
</reference>
<dbReference type="Proteomes" id="UP001589608">
    <property type="component" value="Unassembled WGS sequence"/>
</dbReference>
<protein>
    <submittedName>
        <fullName evidence="3">Phosphotransferase</fullName>
    </submittedName>
</protein>